<evidence type="ECO:0000256" key="1">
    <source>
        <dbReference type="ARBA" id="ARBA00001231"/>
    </source>
</evidence>
<dbReference type="Pfam" id="PF00728">
    <property type="entry name" value="Glyco_hydro_20"/>
    <property type="match status" value="1"/>
</dbReference>
<evidence type="ECO:0000256" key="3">
    <source>
        <dbReference type="ARBA" id="ARBA00012663"/>
    </source>
</evidence>
<keyword evidence="4" id="KW-0378">Hydrolase</keyword>
<feature type="domain" description="Glycoside hydrolase family 20 catalytic" evidence="7">
    <location>
        <begin position="152"/>
        <end position="300"/>
    </location>
</feature>
<evidence type="ECO:0000313" key="8">
    <source>
        <dbReference type="EMBL" id="MFH4978579.1"/>
    </source>
</evidence>
<dbReference type="SUPFAM" id="SSF51445">
    <property type="entry name" value="(Trans)glycosidases"/>
    <property type="match status" value="1"/>
</dbReference>
<dbReference type="Proteomes" id="UP001608902">
    <property type="component" value="Unassembled WGS sequence"/>
</dbReference>
<dbReference type="GO" id="GO:0004563">
    <property type="term" value="F:beta-N-acetylhexosaminidase activity"/>
    <property type="evidence" value="ECO:0007669"/>
    <property type="project" value="UniProtKB-EC"/>
</dbReference>
<dbReference type="PANTHER" id="PTHR21040:SF8">
    <property type="entry name" value="BCDNA.GH04120"/>
    <property type="match status" value="1"/>
</dbReference>
<evidence type="ECO:0000256" key="5">
    <source>
        <dbReference type="SAM" id="MobiDB-lite"/>
    </source>
</evidence>
<keyword evidence="6" id="KW-0472">Membrane</keyword>
<feature type="compositionally biased region" description="Polar residues" evidence="5">
    <location>
        <begin position="47"/>
        <end position="58"/>
    </location>
</feature>
<evidence type="ECO:0000259" key="7">
    <source>
        <dbReference type="Pfam" id="PF00728"/>
    </source>
</evidence>
<keyword evidence="6" id="KW-1133">Transmembrane helix</keyword>
<evidence type="ECO:0000256" key="2">
    <source>
        <dbReference type="ARBA" id="ARBA00006285"/>
    </source>
</evidence>
<reference evidence="8 9" key="1">
    <citation type="submission" date="2024-08" db="EMBL/GenBank/DDBJ databases">
        <title>Gnathostoma spinigerum genome.</title>
        <authorList>
            <person name="Gonzalez-Bertolin B."/>
            <person name="Monzon S."/>
            <person name="Zaballos A."/>
            <person name="Jimenez P."/>
            <person name="Dekumyoy P."/>
            <person name="Varona S."/>
            <person name="Cuesta I."/>
            <person name="Sumanam S."/>
            <person name="Adisakwattana P."/>
            <person name="Gasser R.B."/>
            <person name="Hernandez-Gonzalez A."/>
            <person name="Young N.D."/>
            <person name="Perteguer M.J."/>
        </authorList>
    </citation>
    <scope>NUCLEOTIDE SEQUENCE [LARGE SCALE GENOMIC DNA]</scope>
    <source>
        <strain evidence="8">AL3</strain>
        <tissue evidence="8">Liver</tissue>
    </source>
</reference>
<keyword evidence="9" id="KW-1185">Reference proteome</keyword>
<dbReference type="AlphaFoldDB" id="A0ABD6EK94"/>
<feature type="region of interest" description="Disordered" evidence="5">
    <location>
        <begin position="47"/>
        <end position="71"/>
    </location>
</feature>
<dbReference type="EC" id="3.2.1.52" evidence="3"/>
<dbReference type="InterPro" id="IPR015883">
    <property type="entry name" value="Glyco_hydro_20_cat"/>
</dbReference>
<protein>
    <recommendedName>
        <fullName evidence="3">beta-N-acetylhexosaminidase</fullName>
        <ecNumber evidence="3">3.2.1.52</ecNumber>
    </recommendedName>
</protein>
<comment type="catalytic activity">
    <reaction evidence="1">
        <text>Hydrolysis of terminal non-reducing N-acetyl-D-hexosamine residues in N-acetyl-beta-D-hexosaminides.</text>
        <dbReference type="EC" id="3.2.1.52"/>
    </reaction>
</comment>
<sequence length="582" mass="67717">MRPSNLCRSRAMARFLTFRRMTVFGVVFFVIYVSCVLCMHTFMKQSTTRSDNPSTLSNKLEERDPNNLQNIQTEDENNDVYLPYGETRYPRLVEGKFIAPNRIFHLDLKGAAPKTSYLEKLIPLIRQMGGTGILIEYEDMFPYAGELSGLRAANAYSQTDLRHILQLAVDNHLTVIPLVQTFGHLEWILKYEEYAKYREEMRYPQVICLADEGAVHIVEEAIRQVMQLHEDFSLTAFHIGADEAFQVGQCKKDLAMMQTKRVGPNALMLLHIIRIAKFVKSLAKNHVRVLMWHDMLEKVDFDSISRYGLRNLVEPVVWKYEEELEGVLYPEFWQKMAANFPYVWGASAFKGADGPDQYASNIPHYVANHISWMKQMNDNYEYFKQFRGLIVTGWQRFDHFAILCETLPVGLPSAAVNLAILKDGRGVEDAARRAGMVLNCSSSIVLSFPTGLAAYCNFPGFEIYKNVQQFQELVTSIERDVFNNYQIRGWMSEFNDKYRYSQLWYVDNCSFRVRLALADIKRYADLIKNSMEEVFYEDTVQEFLYEYVRPVQQRLIELNRRLDRLSSHRVYPRRPFPVNSSV</sequence>
<dbReference type="PANTHER" id="PTHR21040">
    <property type="entry name" value="BCDNA.GH04120"/>
    <property type="match status" value="1"/>
</dbReference>
<dbReference type="InterPro" id="IPR017853">
    <property type="entry name" value="GH"/>
</dbReference>
<proteinExistence type="inferred from homology"/>
<name>A0ABD6EK94_9BILA</name>
<keyword evidence="6" id="KW-0812">Transmembrane</keyword>
<evidence type="ECO:0000256" key="6">
    <source>
        <dbReference type="SAM" id="Phobius"/>
    </source>
</evidence>
<dbReference type="CDD" id="cd06565">
    <property type="entry name" value="GH20_GcnA-like"/>
    <property type="match status" value="1"/>
</dbReference>
<dbReference type="Gene3D" id="3.20.20.80">
    <property type="entry name" value="Glycosidases"/>
    <property type="match status" value="1"/>
</dbReference>
<evidence type="ECO:0000256" key="4">
    <source>
        <dbReference type="ARBA" id="ARBA00022801"/>
    </source>
</evidence>
<dbReference type="EMBL" id="JBGFUD010003312">
    <property type="protein sequence ID" value="MFH4978579.1"/>
    <property type="molecule type" value="Genomic_DNA"/>
</dbReference>
<comment type="caution">
    <text evidence="8">The sequence shown here is derived from an EMBL/GenBank/DDBJ whole genome shotgun (WGS) entry which is preliminary data.</text>
</comment>
<feature type="transmembrane region" description="Helical" evidence="6">
    <location>
        <begin position="21"/>
        <end position="43"/>
    </location>
</feature>
<gene>
    <name evidence="8" type="ORF">AB6A40_005288</name>
</gene>
<dbReference type="InterPro" id="IPR038901">
    <property type="entry name" value="HEXDC-like"/>
</dbReference>
<accession>A0ABD6EK94</accession>
<evidence type="ECO:0000313" key="9">
    <source>
        <dbReference type="Proteomes" id="UP001608902"/>
    </source>
</evidence>
<comment type="similarity">
    <text evidence="2">Belongs to the glycosyl hydrolase 20 family.</text>
</comment>
<organism evidence="8 9">
    <name type="scientific">Gnathostoma spinigerum</name>
    <dbReference type="NCBI Taxonomy" id="75299"/>
    <lineage>
        <taxon>Eukaryota</taxon>
        <taxon>Metazoa</taxon>
        <taxon>Ecdysozoa</taxon>
        <taxon>Nematoda</taxon>
        <taxon>Chromadorea</taxon>
        <taxon>Rhabditida</taxon>
        <taxon>Spirurina</taxon>
        <taxon>Gnathostomatomorpha</taxon>
        <taxon>Gnathostomatoidea</taxon>
        <taxon>Gnathostomatidae</taxon>
        <taxon>Gnathostoma</taxon>
    </lineage>
</organism>